<organism evidence="3 4">
    <name type="scientific">Trypanosoma cruzi</name>
    <dbReference type="NCBI Taxonomy" id="5693"/>
    <lineage>
        <taxon>Eukaryota</taxon>
        <taxon>Discoba</taxon>
        <taxon>Euglenozoa</taxon>
        <taxon>Kinetoplastea</taxon>
        <taxon>Metakinetoplastina</taxon>
        <taxon>Trypanosomatida</taxon>
        <taxon>Trypanosomatidae</taxon>
        <taxon>Trypanosoma</taxon>
        <taxon>Schizotrypanum</taxon>
    </lineage>
</organism>
<feature type="chain" id="PRO_5030058679" description="Secreted protein" evidence="2">
    <location>
        <begin position="20"/>
        <end position="155"/>
    </location>
</feature>
<evidence type="ECO:0000256" key="2">
    <source>
        <dbReference type="SAM" id="SignalP"/>
    </source>
</evidence>
<keyword evidence="2" id="KW-0732">Signal</keyword>
<dbReference type="AlphaFoldDB" id="A0A2V2VA50"/>
<dbReference type="EMBL" id="PRFC01000296">
    <property type="protein sequence ID" value="PWU93387.1"/>
    <property type="molecule type" value="Genomic_DNA"/>
</dbReference>
<dbReference type="VEuPathDB" id="TriTrypDB:C3747_296g10"/>
<reference evidence="3 4" key="1">
    <citation type="journal article" date="2018" name="Microb. Genom.">
        <title>Expanding an expanded genome: long-read sequencing of Trypanosoma cruzi.</title>
        <authorList>
            <person name="Berna L."/>
            <person name="Rodriguez M."/>
            <person name="Chiribao M.L."/>
            <person name="Parodi-Talice A."/>
            <person name="Pita S."/>
            <person name="Rijo G."/>
            <person name="Alvarez-Valin F."/>
            <person name="Robello C."/>
        </authorList>
    </citation>
    <scope>NUCLEOTIDE SEQUENCE [LARGE SCALE GENOMIC DNA]</scope>
    <source>
        <strain evidence="3 4">TCC</strain>
    </source>
</reference>
<dbReference type="VEuPathDB" id="TriTrypDB:TcCLB.479517.30"/>
<evidence type="ECO:0000313" key="3">
    <source>
        <dbReference type="EMBL" id="PWU93387.1"/>
    </source>
</evidence>
<dbReference type="VEuPathDB" id="TriTrypDB:TcBrA4_0129780"/>
<feature type="transmembrane region" description="Helical" evidence="1">
    <location>
        <begin position="29"/>
        <end position="46"/>
    </location>
</feature>
<sequence>MRTPGSWLLCHFTFPSILAQSGTRPLLYWIWMCLFTGGSFGGYARASFGCRVRFVDLVELTRPHTGHECCPEVPRTTARALAEDPEMVRPQSVAPRVVRAPVWISSIRTSGLRRSVVRRDQCAAKKWRQQENRNSLRRGVNLLAYPSAARRRAPP</sequence>
<dbReference type="VEuPathDB" id="TriTrypDB:TcYC6_0017010"/>
<feature type="signal peptide" evidence="2">
    <location>
        <begin position="1"/>
        <end position="19"/>
    </location>
</feature>
<evidence type="ECO:0000313" key="4">
    <source>
        <dbReference type="Proteomes" id="UP000246078"/>
    </source>
</evidence>
<gene>
    <name evidence="3" type="ORF">C3747_296g10</name>
</gene>
<comment type="caution">
    <text evidence="3">The sequence shown here is derived from an EMBL/GenBank/DDBJ whole genome shotgun (WGS) entry which is preliminary data.</text>
</comment>
<evidence type="ECO:0008006" key="5">
    <source>
        <dbReference type="Google" id="ProtNLM"/>
    </source>
</evidence>
<proteinExistence type="predicted"/>
<dbReference type="VEuPathDB" id="TriTrypDB:TcG_10010"/>
<keyword evidence="1" id="KW-0812">Transmembrane</keyword>
<dbReference type="Proteomes" id="UP000246078">
    <property type="component" value="Unassembled WGS sequence"/>
</dbReference>
<protein>
    <recommendedName>
        <fullName evidence="5">Secreted protein</fullName>
    </recommendedName>
</protein>
<evidence type="ECO:0000256" key="1">
    <source>
        <dbReference type="SAM" id="Phobius"/>
    </source>
</evidence>
<name>A0A2V2VA50_TRYCR</name>
<dbReference type="VEuPathDB" id="TriTrypDB:TcCL_ESM05481"/>
<keyword evidence="1" id="KW-1133">Transmembrane helix</keyword>
<accession>A0A2V2VA50</accession>
<keyword evidence="1" id="KW-0472">Membrane</keyword>